<gene>
    <name evidence="2" type="ORF">BST85_01615</name>
</gene>
<sequence length="255" mass="29123">MTITKLLLLFIFFCSFRLLAQEKIIDGQIANEVDIEGIHILNQSSGYNTVTDDRGRFRIQAKIGDTLFISSIRYQPTQQLIDREITEAGKLEILLKVLVNELDEVVLGHQLSGNIQADIKTIKVVDTLNFDDVGIPGFKGNPQERIVPTWQAVIPTSVNLEAIYKHISGYYAKLKKKRKWEAQQTAVARMINFYTPEFFRESYGVPTDRVYDFLLFCIETTSVRTDFLRENYAGVLDAFKSQGAIYVKRLKAKAE</sequence>
<reference evidence="2 3" key="1">
    <citation type="submission" date="2016-11" db="EMBL/GenBank/DDBJ databases">
        <title>Trade-off between light-utilization and light-protection in marine flavobacteria.</title>
        <authorList>
            <person name="Kumagai Y."/>
        </authorList>
    </citation>
    <scope>NUCLEOTIDE SEQUENCE [LARGE SCALE GENOMIC DNA]</scope>
    <source>
        <strain evidence="2 3">NBRC 107741</strain>
    </source>
</reference>
<name>A0A2S7KM89_9FLAO</name>
<evidence type="ECO:0000313" key="2">
    <source>
        <dbReference type="EMBL" id="PQB03744.1"/>
    </source>
</evidence>
<dbReference type="InterPro" id="IPR008969">
    <property type="entry name" value="CarboxyPept-like_regulatory"/>
</dbReference>
<dbReference type="RefSeq" id="WP_104811664.1">
    <property type="nucleotide sequence ID" value="NZ_MQUB01000001.1"/>
</dbReference>
<feature type="signal peptide" evidence="1">
    <location>
        <begin position="1"/>
        <end position="20"/>
    </location>
</feature>
<protein>
    <recommendedName>
        <fullName evidence="4">TonB-dependent receptor</fullName>
    </recommendedName>
</protein>
<dbReference type="OrthoDB" id="1427655at2"/>
<accession>A0A2S7KM89</accession>
<evidence type="ECO:0000313" key="3">
    <source>
        <dbReference type="Proteomes" id="UP000239800"/>
    </source>
</evidence>
<dbReference type="AlphaFoldDB" id="A0A2S7KM89"/>
<feature type="chain" id="PRO_5015671417" description="TonB-dependent receptor" evidence="1">
    <location>
        <begin position="21"/>
        <end position="255"/>
    </location>
</feature>
<evidence type="ECO:0000256" key="1">
    <source>
        <dbReference type="SAM" id="SignalP"/>
    </source>
</evidence>
<dbReference type="EMBL" id="MQUB01000001">
    <property type="protein sequence ID" value="PQB03744.1"/>
    <property type="molecule type" value="Genomic_DNA"/>
</dbReference>
<comment type="caution">
    <text evidence="2">The sequence shown here is derived from an EMBL/GenBank/DDBJ whole genome shotgun (WGS) entry which is preliminary data.</text>
</comment>
<dbReference type="Proteomes" id="UP000239800">
    <property type="component" value="Unassembled WGS sequence"/>
</dbReference>
<organism evidence="2 3">
    <name type="scientific">Aureitalea marina</name>
    <dbReference type="NCBI Taxonomy" id="930804"/>
    <lineage>
        <taxon>Bacteria</taxon>
        <taxon>Pseudomonadati</taxon>
        <taxon>Bacteroidota</taxon>
        <taxon>Flavobacteriia</taxon>
        <taxon>Flavobacteriales</taxon>
        <taxon>Flavobacteriaceae</taxon>
        <taxon>Aureitalea</taxon>
    </lineage>
</organism>
<dbReference type="SUPFAM" id="SSF49464">
    <property type="entry name" value="Carboxypeptidase regulatory domain-like"/>
    <property type="match status" value="1"/>
</dbReference>
<evidence type="ECO:0008006" key="4">
    <source>
        <dbReference type="Google" id="ProtNLM"/>
    </source>
</evidence>
<keyword evidence="3" id="KW-1185">Reference proteome</keyword>
<keyword evidence="1" id="KW-0732">Signal</keyword>
<proteinExistence type="predicted"/>